<dbReference type="RefSeq" id="WP_042226920.1">
    <property type="nucleotide sequence ID" value="NZ_CP026520.1"/>
</dbReference>
<evidence type="ECO:0000256" key="2">
    <source>
        <dbReference type="ARBA" id="ARBA00008814"/>
    </source>
</evidence>
<dbReference type="PANTHER" id="PTHR30532:SF26">
    <property type="entry name" value="IRON(3+)-HYDROXAMATE-BINDING PROTEIN FHUD"/>
    <property type="match status" value="1"/>
</dbReference>
<accession>A0A410WYY1</accession>
<dbReference type="SUPFAM" id="SSF53807">
    <property type="entry name" value="Helical backbone' metal receptor"/>
    <property type="match status" value="1"/>
</dbReference>
<feature type="domain" description="Fe/B12 periplasmic-binding" evidence="6">
    <location>
        <begin position="82"/>
        <end position="335"/>
    </location>
</feature>
<reference evidence="8 9" key="1">
    <citation type="submission" date="2018-01" db="EMBL/GenBank/DDBJ databases">
        <title>The whole genome sequencing and assembly of Paenibacillus chitinolyticus KCCM 41400 strain.</title>
        <authorList>
            <person name="Kim J.-Y."/>
            <person name="Park M.-K."/>
            <person name="Lee Y.-J."/>
            <person name="Yi H."/>
            <person name="Bahn Y.-S."/>
            <person name="Kim J.F."/>
            <person name="Lee D.-W."/>
        </authorList>
    </citation>
    <scope>NUCLEOTIDE SEQUENCE [LARGE SCALE GENOMIC DNA]</scope>
    <source>
        <strain evidence="8 9">KCCM 41400</strain>
    </source>
</reference>
<evidence type="ECO:0000313" key="7">
    <source>
        <dbReference type="EMBL" id="MCY9596634.1"/>
    </source>
</evidence>
<evidence type="ECO:0000256" key="1">
    <source>
        <dbReference type="ARBA" id="ARBA00004196"/>
    </source>
</evidence>
<dbReference type="PANTHER" id="PTHR30532">
    <property type="entry name" value="IRON III DICITRATE-BINDING PERIPLASMIC PROTEIN"/>
    <property type="match status" value="1"/>
</dbReference>
<dbReference type="Pfam" id="PF01497">
    <property type="entry name" value="Peripla_BP_2"/>
    <property type="match status" value="1"/>
</dbReference>
<feature type="compositionally biased region" description="Polar residues" evidence="5">
    <location>
        <begin position="38"/>
        <end position="56"/>
    </location>
</feature>
<evidence type="ECO:0000259" key="6">
    <source>
        <dbReference type="PROSITE" id="PS50983"/>
    </source>
</evidence>
<keyword evidence="3" id="KW-0813">Transport</keyword>
<evidence type="ECO:0000256" key="5">
    <source>
        <dbReference type="SAM" id="MobiDB-lite"/>
    </source>
</evidence>
<keyword evidence="4" id="KW-0732">Signal</keyword>
<sequence length="336" mass="36677">MFSHQRFALYRLQAAATAVLLLAAVILSGCGGREDSAAGSTVPGTPNVQASDVSGTGTTKETAFKKISTVKGEIQIPVRPQRIVAEEYLGSLIALNVVPVGAPGLTLNNYYYKKALNGVADTGTYGKLSVERITGLEPDLIITGNAETYEQLSKIAPTLVIPYGTLKNTREELEYFGTLLGKETEAKSWLEDYDRRIAAAKSKVDAVLPADASFTIMESTDKSIWVYGDNFGRGGQPVYQALGRTPPAAISDELMKKQWAEISAEVLGRYAGDYIIMTANNKTAEDFRTDPVWSTLPAVKNGKLYVWPEERSWYYDPLAVLSQTEELAEWLVKTGK</sequence>
<gene>
    <name evidence="7" type="ORF">M5X16_12705</name>
    <name evidence="8" type="ORF">PC41400_19000</name>
</gene>
<dbReference type="GO" id="GO:0030288">
    <property type="term" value="C:outer membrane-bounded periplasmic space"/>
    <property type="evidence" value="ECO:0007669"/>
    <property type="project" value="TreeGrafter"/>
</dbReference>
<dbReference type="Gene3D" id="3.40.50.1980">
    <property type="entry name" value="Nitrogenase molybdenum iron protein domain"/>
    <property type="match status" value="2"/>
</dbReference>
<dbReference type="EMBL" id="CP026520">
    <property type="protein sequence ID" value="QAV19638.1"/>
    <property type="molecule type" value="Genomic_DNA"/>
</dbReference>
<dbReference type="EMBL" id="JAMDMJ010000013">
    <property type="protein sequence ID" value="MCY9596634.1"/>
    <property type="molecule type" value="Genomic_DNA"/>
</dbReference>
<organism evidence="8 9">
    <name type="scientific">Paenibacillus chitinolyticus</name>
    <dbReference type="NCBI Taxonomy" id="79263"/>
    <lineage>
        <taxon>Bacteria</taxon>
        <taxon>Bacillati</taxon>
        <taxon>Bacillota</taxon>
        <taxon>Bacilli</taxon>
        <taxon>Bacillales</taxon>
        <taxon>Paenibacillaceae</taxon>
        <taxon>Paenibacillus</taxon>
    </lineage>
</organism>
<dbReference type="PROSITE" id="PS50983">
    <property type="entry name" value="FE_B12_PBP"/>
    <property type="match status" value="1"/>
</dbReference>
<evidence type="ECO:0000256" key="4">
    <source>
        <dbReference type="ARBA" id="ARBA00022729"/>
    </source>
</evidence>
<dbReference type="OrthoDB" id="2241086at2"/>
<comment type="subcellular location">
    <subcellularLocation>
        <location evidence="1">Cell envelope</location>
    </subcellularLocation>
</comment>
<dbReference type="GeneID" id="95376885"/>
<feature type="region of interest" description="Disordered" evidence="5">
    <location>
        <begin position="37"/>
        <end position="56"/>
    </location>
</feature>
<name>A0A410WYY1_9BACL</name>
<dbReference type="GO" id="GO:1901678">
    <property type="term" value="P:iron coordination entity transport"/>
    <property type="evidence" value="ECO:0007669"/>
    <property type="project" value="UniProtKB-ARBA"/>
</dbReference>
<comment type="similarity">
    <text evidence="2">Belongs to the bacterial solute-binding protein 8 family.</text>
</comment>
<dbReference type="Proteomes" id="UP001527202">
    <property type="component" value="Unassembled WGS sequence"/>
</dbReference>
<evidence type="ECO:0000313" key="8">
    <source>
        <dbReference type="EMBL" id="QAV19638.1"/>
    </source>
</evidence>
<dbReference type="InterPro" id="IPR051313">
    <property type="entry name" value="Bact_iron-sidero_bind"/>
</dbReference>
<keyword evidence="10" id="KW-1185">Reference proteome</keyword>
<proteinExistence type="inferred from homology"/>
<evidence type="ECO:0000313" key="10">
    <source>
        <dbReference type="Proteomes" id="UP001527202"/>
    </source>
</evidence>
<protein>
    <submittedName>
        <fullName evidence="8">ABC transporter substrate-binding protein</fullName>
    </submittedName>
</protein>
<dbReference type="KEGG" id="pchi:PC41400_19000"/>
<dbReference type="Proteomes" id="UP000288943">
    <property type="component" value="Chromosome"/>
</dbReference>
<dbReference type="InterPro" id="IPR002491">
    <property type="entry name" value="ABC_transptr_periplasmic_BD"/>
</dbReference>
<dbReference type="PROSITE" id="PS51257">
    <property type="entry name" value="PROKAR_LIPOPROTEIN"/>
    <property type="match status" value="1"/>
</dbReference>
<evidence type="ECO:0000256" key="3">
    <source>
        <dbReference type="ARBA" id="ARBA00022448"/>
    </source>
</evidence>
<dbReference type="AlphaFoldDB" id="A0A410WYY1"/>
<evidence type="ECO:0000313" key="9">
    <source>
        <dbReference type="Proteomes" id="UP000288943"/>
    </source>
</evidence>
<reference evidence="7 10" key="2">
    <citation type="submission" date="2022-05" db="EMBL/GenBank/DDBJ databases">
        <title>Genome Sequencing of Bee-Associated Microbes.</title>
        <authorList>
            <person name="Dunlap C."/>
        </authorList>
    </citation>
    <scope>NUCLEOTIDE SEQUENCE [LARGE SCALE GENOMIC DNA]</scope>
    <source>
        <strain evidence="7 10">NRRL B-23120</strain>
    </source>
</reference>